<keyword evidence="1" id="KW-1185">Reference proteome</keyword>
<name>A0A914RFU6_PAREQ</name>
<accession>A0A914RFU6</accession>
<evidence type="ECO:0000313" key="2">
    <source>
        <dbReference type="WBParaSite" id="PEQ_0000057801-mRNA-1"/>
    </source>
</evidence>
<sequence length="35" mass="4020">MFKVNEKGERRVTQIASIPTRAVFANFLPISTFHL</sequence>
<dbReference type="Proteomes" id="UP000887564">
    <property type="component" value="Unplaced"/>
</dbReference>
<protein>
    <submittedName>
        <fullName evidence="2">Uncharacterized protein</fullName>
    </submittedName>
</protein>
<proteinExistence type="predicted"/>
<reference evidence="2" key="1">
    <citation type="submission" date="2022-11" db="UniProtKB">
        <authorList>
            <consortium name="WormBaseParasite"/>
        </authorList>
    </citation>
    <scope>IDENTIFICATION</scope>
</reference>
<dbReference type="WBParaSite" id="PEQ_0000057801-mRNA-1">
    <property type="protein sequence ID" value="PEQ_0000057801-mRNA-1"/>
    <property type="gene ID" value="PEQ_0000057801"/>
</dbReference>
<evidence type="ECO:0000313" key="1">
    <source>
        <dbReference type="Proteomes" id="UP000887564"/>
    </source>
</evidence>
<dbReference type="AlphaFoldDB" id="A0A914RFU6"/>
<organism evidence="1 2">
    <name type="scientific">Parascaris equorum</name>
    <name type="common">Equine roundworm</name>
    <dbReference type="NCBI Taxonomy" id="6256"/>
    <lineage>
        <taxon>Eukaryota</taxon>
        <taxon>Metazoa</taxon>
        <taxon>Ecdysozoa</taxon>
        <taxon>Nematoda</taxon>
        <taxon>Chromadorea</taxon>
        <taxon>Rhabditida</taxon>
        <taxon>Spirurina</taxon>
        <taxon>Ascaridomorpha</taxon>
        <taxon>Ascaridoidea</taxon>
        <taxon>Ascarididae</taxon>
        <taxon>Parascaris</taxon>
    </lineage>
</organism>